<comment type="caution">
    <text evidence="1">The sequence shown here is derived from an EMBL/GenBank/DDBJ whole genome shotgun (WGS) entry which is preliminary data.</text>
</comment>
<evidence type="ECO:0000313" key="2">
    <source>
        <dbReference type="Proteomes" id="UP000194360"/>
    </source>
</evidence>
<organism evidence="1 2">
    <name type="scientific">Pseudonocardia autotrophica</name>
    <name type="common">Amycolata autotrophica</name>
    <name type="synonym">Nocardia autotrophica</name>
    <dbReference type="NCBI Taxonomy" id="2074"/>
    <lineage>
        <taxon>Bacteria</taxon>
        <taxon>Bacillati</taxon>
        <taxon>Actinomycetota</taxon>
        <taxon>Actinomycetes</taxon>
        <taxon>Pseudonocardiales</taxon>
        <taxon>Pseudonocardiaceae</taxon>
        <taxon>Pseudonocardia</taxon>
    </lineage>
</organism>
<keyword evidence="2" id="KW-1185">Reference proteome</keyword>
<dbReference type="Proteomes" id="UP000194360">
    <property type="component" value="Unassembled WGS sequence"/>
</dbReference>
<protein>
    <submittedName>
        <fullName evidence="1">Uncharacterized protein</fullName>
    </submittedName>
</protein>
<dbReference type="EMBL" id="MIGB01000031">
    <property type="protein sequence ID" value="OSY37269.1"/>
    <property type="molecule type" value="Genomic_DNA"/>
</dbReference>
<name>A0A1Y2MQL6_PSEAH</name>
<proteinExistence type="predicted"/>
<gene>
    <name evidence="1" type="ORF">BG845_04780</name>
</gene>
<accession>A0A1Y2MQL6</accession>
<reference evidence="1 2" key="1">
    <citation type="submission" date="2016-09" db="EMBL/GenBank/DDBJ databases">
        <title>Pseudonocardia autotrophica DSM535, a candidate organism with high potential of specific P450 cytochromes.</title>
        <authorList>
            <person name="Grumaz C."/>
            <person name="Vainshtein Y."/>
            <person name="Kirstahler P."/>
            <person name="Sohn K."/>
        </authorList>
    </citation>
    <scope>NUCLEOTIDE SEQUENCE [LARGE SCALE GENOMIC DNA]</scope>
    <source>
        <strain evidence="1 2">DSM 535</strain>
    </source>
</reference>
<evidence type="ECO:0000313" key="1">
    <source>
        <dbReference type="EMBL" id="OSY37269.1"/>
    </source>
</evidence>
<sequence>MLWVLLGGLTVHAWPVLLQRSLRLRLQPLLPPAGGAPPG</sequence>
<dbReference type="AlphaFoldDB" id="A0A1Y2MQL6"/>